<proteinExistence type="predicted"/>
<dbReference type="EMBL" id="JADNYJ010000043">
    <property type="protein sequence ID" value="KAF8901164.1"/>
    <property type="molecule type" value="Genomic_DNA"/>
</dbReference>
<gene>
    <name evidence="1" type="ORF">CPB84DRAFT_1777892</name>
</gene>
<sequence>MTPSMEAVVKRSCADCCGQRTTKLRQIAGGFKRESVTAFLVTYLKSRTLGVDYFKEFDVSFYV</sequence>
<dbReference type="Proteomes" id="UP000724874">
    <property type="component" value="Unassembled WGS sequence"/>
</dbReference>
<comment type="caution">
    <text evidence="1">The sequence shown here is derived from an EMBL/GenBank/DDBJ whole genome shotgun (WGS) entry which is preliminary data.</text>
</comment>
<evidence type="ECO:0000313" key="1">
    <source>
        <dbReference type="EMBL" id="KAF8901164.1"/>
    </source>
</evidence>
<accession>A0A9P5NNF2</accession>
<reference evidence="1" key="1">
    <citation type="submission" date="2020-11" db="EMBL/GenBank/DDBJ databases">
        <authorList>
            <consortium name="DOE Joint Genome Institute"/>
            <person name="Ahrendt S."/>
            <person name="Riley R."/>
            <person name="Andreopoulos W."/>
            <person name="LaButti K."/>
            <person name="Pangilinan J."/>
            <person name="Ruiz-duenas F.J."/>
            <person name="Barrasa J.M."/>
            <person name="Sanchez-Garcia M."/>
            <person name="Camarero S."/>
            <person name="Miyauchi S."/>
            <person name="Serrano A."/>
            <person name="Linde D."/>
            <person name="Babiker R."/>
            <person name="Drula E."/>
            <person name="Ayuso-Fernandez I."/>
            <person name="Pacheco R."/>
            <person name="Padilla G."/>
            <person name="Ferreira P."/>
            <person name="Barriuso J."/>
            <person name="Kellner H."/>
            <person name="Castanera R."/>
            <person name="Alfaro M."/>
            <person name="Ramirez L."/>
            <person name="Pisabarro A.G."/>
            <person name="Kuo A."/>
            <person name="Tritt A."/>
            <person name="Lipzen A."/>
            <person name="He G."/>
            <person name="Yan M."/>
            <person name="Ng V."/>
            <person name="Cullen D."/>
            <person name="Martin F."/>
            <person name="Rosso M.-N."/>
            <person name="Henrissat B."/>
            <person name="Hibbett D."/>
            <person name="Martinez A.T."/>
            <person name="Grigoriev I.V."/>
        </authorList>
    </citation>
    <scope>NUCLEOTIDE SEQUENCE</scope>
    <source>
        <strain evidence="1">AH 44721</strain>
    </source>
</reference>
<dbReference type="AlphaFoldDB" id="A0A9P5NNF2"/>
<keyword evidence="2" id="KW-1185">Reference proteome</keyword>
<name>A0A9P5NNF2_GYMJU</name>
<organism evidence="1 2">
    <name type="scientific">Gymnopilus junonius</name>
    <name type="common">Spectacular rustgill mushroom</name>
    <name type="synonym">Gymnopilus spectabilis subsp. junonius</name>
    <dbReference type="NCBI Taxonomy" id="109634"/>
    <lineage>
        <taxon>Eukaryota</taxon>
        <taxon>Fungi</taxon>
        <taxon>Dikarya</taxon>
        <taxon>Basidiomycota</taxon>
        <taxon>Agaricomycotina</taxon>
        <taxon>Agaricomycetes</taxon>
        <taxon>Agaricomycetidae</taxon>
        <taxon>Agaricales</taxon>
        <taxon>Agaricineae</taxon>
        <taxon>Hymenogastraceae</taxon>
        <taxon>Gymnopilus</taxon>
    </lineage>
</organism>
<evidence type="ECO:0000313" key="2">
    <source>
        <dbReference type="Proteomes" id="UP000724874"/>
    </source>
</evidence>
<protein>
    <submittedName>
        <fullName evidence="1">Uncharacterized protein</fullName>
    </submittedName>
</protein>